<feature type="region of interest" description="Disordered" evidence="1">
    <location>
        <begin position="217"/>
        <end position="242"/>
    </location>
</feature>
<feature type="compositionally biased region" description="Basic residues" evidence="1">
    <location>
        <begin position="233"/>
        <end position="242"/>
    </location>
</feature>
<evidence type="ECO:0000313" key="3">
    <source>
        <dbReference type="EMBL" id="NWJ45648.1"/>
    </source>
</evidence>
<reference evidence="3 5" key="1">
    <citation type="submission" date="2020-06" db="EMBL/GenBank/DDBJ databases">
        <title>Anoxygenic phototrophic Chloroflexota member uses a Type I reaction center.</title>
        <authorList>
            <person name="Tsuji J.M."/>
            <person name="Shaw N.A."/>
            <person name="Nagashima S."/>
            <person name="Venkiteswaran J."/>
            <person name="Schiff S.L."/>
            <person name="Hanada S."/>
            <person name="Tank M."/>
            <person name="Neufeld J.D."/>
        </authorList>
    </citation>
    <scope>NUCLEOTIDE SEQUENCE [LARGE SCALE GENOMIC DNA]</scope>
    <source>
        <strain evidence="3">L227-S17</strain>
    </source>
</reference>
<accession>A0A8T7LUD7</accession>
<evidence type="ECO:0000256" key="1">
    <source>
        <dbReference type="SAM" id="MobiDB-lite"/>
    </source>
</evidence>
<organism evidence="3 5">
    <name type="scientific">Candidatus Chlorohelix allophototropha</name>
    <dbReference type="NCBI Taxonomy" id="3003348"/>
    <lineage>
        <taxon>Bacteria</taxon>
        <taxon>Bacillati</taxon>
        <taxon>Chloroflexota</taxon>
        <taxon>Chloroflexia</taxon>
        <taxon>Candidatus Chloroheliales</taxon>
        <taxon>Candidatus Chloroheliaceae</taxon>
        <taxon>Candidatus Chlorohelix</taxon>
    </lineage>
</organism>
<dbReference type="Gene3D" id="1.20.120.1760">
    <property type="match status" value="1"/>
</dbReference>
<dbReference type="RefSeq" id="WP_341469411.1">
    <property type="nucleotide sequence ID" value="NZ_CP128399.1"/>
</dbReference>
<evidence type="ECO:0000313" key="4">
    <source>
        <dbReference type="EMBL" id="WJW67518.1"/>
    </source>
</evidence>
<feature type="transmembrane region" description="Helical" evidence="2">
    <location>
        <begin position="118"/>
        <end position="135"/>
    </location>
</feature>
<dbReference type="GO" id="GO:0016780">
    <property type="term" value="F:phosphotransferase activity, for other substituted phosphate groups"/>
    <property type="evidence" value="ECO:0007669"/>
    <property type="project" value="InterPro"/>
</dbReference>
<keyword evidence="2" id="KW-0812">Transmembrane</keyword>
<keyword evidence="6" id="KW-1185">Reference proteome</keyword>
<evidence type="ECO:0000313" key="5">
    <source>
        <dbReference type="Proteomes" id="UP000521676"/>
    </source>
</evidence>
<feature type="transmembrane region" description="Helical" evidence="2">
    <location>
        <begin position="42"/>
        <end position="67"/>
    </location>
</feature>
<keyword evidence="2" id="KW-1133">Transmembrane helix</keyword>
<gene>
    <name evidence="3" type="ORF">HXX08_07195</name>
    <name evidence="4" type="ORF">OZ401_000785</name>
</gene>
<evidence type="ECO:0000313" key="6">
    <source>
        <dbReference type="Proteomes" id="UP001431572"/>
    </source>
</evidence>
<keyword evidence="2" id="KW-0472">Membrane</keyword>
<feature type="transmembrane region" description="Helical" evidence="2">
    <location>
        <begin position="155"/>
        <end position="171"/>
    </location>
</feature>
<feature type="compositionally biased region" description="Basic and acidic residues" evidence="1">
    <location>
        <begin position="217"/>
        <end position="232"/>
    </location>
</feature>
<dbReference type="GO" id="GO:0008654">
    <property type="term" value="P:phospholipid biosynthetic process"/>
    <property type="evidence" value="ECO:0007669"/>
    <property type="project" value="InterPro"/>
</dbReference>
<dbReference type="Proteomes" id="UP001431572">
    <property type="component" value="Chromosome 1"/>
</dbReference>
<sequence length="242" mass="27062">MFSNLIEDWARGIARVVVRIFVKTPLTPNRITVIGFLLNIPVAYVLANGWFLLGGLLILFAGVFDMLDGALAKITGRASTFGAFLDSSLDRYSEVVVFLGLLLYYRNIPDADKDGGSILVYVSICGSLMISYVKARAEGLGLQCKMGLLPRPERVVLIALGTFIAAFWSPALPISLWILAVGTNLTAFQRIIYIWMQTNRENREKLQSEVEIRAENKKEARLSEGEEGEPIRKRWSFKRAND</sequence>
<proteinExistence type="predicted"/>
<reference evidence="4" key="2">
    <citation type="journal article" date="2024" name="Nature">
        <title>Anoxygenic phototroph of the Chloroflexota uses a type I reaction centre.</title>
        <authorList>
            <person name="Tsuji J.M."/>
            <person name="Shaw N.A."/>
            <person name="Nagashima S."/>
            <person name="Venkiteswaran J.J."/>
            <person name="Schiff S.L."/>
            <person name="Watanabe T."/>
            <person name="Fukui M."/>
            <person name="Hanada S."/>
            <person name="Tank M."/>
            <person name="Neufeld J.D."/>
        </authorList>
    </citation>
    <scope>NUCLEOTIDE SEQUENCE</scope>
    <source>
        <strain evidence="4">L227-S17</strain>
    </source>
</reference>
<dbReference type="GO" id="GO:0016020">
    <property type="term" value="C:membrane"/>
    <property type="evidence" value="ECO:0007669"/>
    <property type="project" value="InterPro"/>
</dbReference>
<dbReference type="EMBL" id="JACATZ010000001">
    <property type="protein sequence ID" value="NWJ45648.1"/>
    <property type="molecule type" value="Genomic_DNA"/>
</dbReference>
<name>A0A8T7LUD7_9CHLR</name>
<protein>
    <submittedName>
        <fullName evidence="3">CDP-alcohol phosphatidyltransferase family protein</fullName>
    </submittedName>
</protein>
<dbReference type="Pfam" id="PF01066">
    <property type="entry name" value="CDP-OH_P_transf"/>
    <property type="match status" value="1"/>
</dbReference>
<dbReference type="AlphaFoldDB" id="A0A8T7LUD7"/>
<dbReference type="Proteomes" id="UP000521676">
    <property type="component" value="Unassembled WGS sequence"/>
</dbReference>
<evidence type="ECO:0000256" key="2">
    <source>
        <dbReference type="SAM" id="Phobius"/>
    </source>
</evidence>
<dbReference type="InterPro" id="IPR000462">
    <property type="entry name" value="CDP-OH_P_trans"/>
</dbReference>
<dbReference type="EMBL" id="CP128399">
    <property type="protein sequence ID" value="WJW67518.1"/>
    <property type="molecule type" value="Genomic_DNA"/>
</dbReference>
<dbReference type="InterPro" id="IPR043130">
    <property type="entry name" value="CDP-OH_PTrfase_TM_dom"/>
</dbReference>